<evidence type="ECO:0000313" key="18">
    <source>
        <dbReference type="EMBL" id="AVM42529.1"/>
    </source>
</evidence>
<evidence type="ECO:0000256" key="7">
    <source>
        <dbReference type="ARBA" id="ARBA00022630"/>
    </source>
</evidence>
<dbReference type="Pfam" id="PF02873">
    <property type="entry name" value="MurB_C"/>
    <property type="match status" value="1"/>
</dbReference>
<evidence type="ECO:0000256" key="11">
    <source>
        <dbReference type="ARBA" id="ARBA00022984"/>
    </source>
</evidence>
<dbReference type="InterPro" id="IPR016166">
    <property type="entry name" value="FAD-bd_PCMH"/>
</dbReference>
<proteinExistence type="inferred from homology"/>
<dbReference type="EMBL" id="CP027226">
    <property type="protein sequence ID" value="AVM42529.1"/>
    <property type="molecule type" value="Genomic_DNA"/>
</dbReference>
<evidence type="ECO:0000256" key="5">
    <source>
        <dbReference type="ARBA" id="ARBA00022490"/>
    </source>
</evidence>
<comment type="pathway">
    <text evidence="4 16">Cell wall biogenesis; peptidoglycan biosynthesis.</text>
</comment>
<comment type="catalytic activity">
    <reaction evidence="15 16">
        <text>UDP-N-acetyl-alpha-D-muramate + NADP(+) = UDP-N-acetyl-3-O-(1-carboxyvinyl)-alpha-D-glucosamine + NADPH + H(+)</text>
        <dbReference type="Rhea" id="RHEA:12248"/>
        <dbReference type="ChEBI" id="CHEBI:15378"/>
        <dbReference type="ChEBI" id="CHEBI:57783"/>
        <dbReference type="ChEBI" id="CHEBI:58349"/>
        <dbReference type="ChEBI" id="CHEBI:68483"/>
        <dbReference type="ChEBI" id="CHEBI:70757"/>
        <dbReference type="EC" id="1.3.1.98"/>
    </reaction>
</comment>
<feature type="active site" evidence="16">
    <location>
        <position position="343"/>
    </location>
</feature>
<dbReference type="GO" id="GO:0005829">
    <property type="term" value="C:cytosol"/>
    <property type="evidence" value="ECO:0007669"/>
    <property type="project" value="TreeGrafter"/>
</dbReference>
<dbReference type="Gene3D" id="3.30.465.10">
    <property type="match status" value="1"/>
</dbReference>
<dbReference type="KEGG" id="fsa:C5Q98_04540"/>
<dbReference type="UniPathway" id="UPA00219"/>
<organism evidence="18 19">
    <name type="scientific">Fastidiosipila sanguinis</name>
    <dbReference type="NCBI Taxonomy" id="236753"/>
    <lineage>
        <taxon>Bacteria</taxon>
        <taxon>Bacillati</taxon>
        <taxon>Bacillota</taxon>
        <taxon>Clostridia</taxon>
        <taxon>Eubacteriales</taxon>
        <taxon>Oscillospiraceae</taxon>
        <taxon>Fastidiosipila</taxon>
    </lineage>
</organism>
<feature type="active site" description="Proton donor" evidence="16">
    <location>
        <position position="273"/>
    </location>
</feature>
<dbReference type="Proteomes" id="UP000237947">
    <property type="component" value="Chromosome"/>
</dbReference>
<dbReference type="InterPro" id="IPR016167">
    <property type="entry name" value="FAD-bd_PCMH_sub1"/>
</dbReference>
<evidence type="ECO:0000256" key="8">
    <source>
        <dbReference type="ARBA" id="ARBA00022827"/>
    </source>
</evidence>
<evidence type="ECO:0000256" key="10">
    <source>
        <dbReference type="ARBA" id="ARBA00022960"/>
    </source>
</evidence>
<comment type="subcellular location">
    <subcellularLocation>
        <location evidence="3 16">Cytoplasm</location>
    </subcellularLocation>
</comment>
<sequence length="350" mass="38533">MDNIEEKIVFNNENTNNDPKTAVNSLIDKGINIRLNEEMSQHCTYKVGGPADYFYLVDNLENLKDVLEWAKEFDVDVTVIGLGSNLLISDKGIRGLVIAFAENFSRIGFLRALPSPDFDGLISAQENLIESADLLEIEDSDEDVYIYSEAGAPLKELSKFATNNSMTGLEYSCGIPGSVGGGVYMNAGAYGRMTADTCVQTYYLSPELELKVASGEEQEFAYRESIFHKEHGIILASIFKVNKGEQDLINSMVADLTNRRNASQPLEYPSCGSVFKRPEGYFAGKLIMDSGLKGFRVGGAEVSEKHAGFIVNVDNAKATDVLAVIKHVQETVKKDHGVDLETEVRIIGEW</sequence>
<gene>
    <name evidence="16" type="primary">murB</name>
    <name evidence="18" type="ORF">C5Q98_04540</name>
</gene>
<dbReference type="PANTHER" id="PTHR21071:SF4">
    <property type="entry name" value="UDP-N-ACETYLENOLPYRUVOYLGLUCOSAMINE REDUCTASE"/>
    <property type="match status" value="1"/>
</dbReference>
<comment type="similarity">
    <text evidence="16">Belongs to the MurB family.</text>
</comment>
<dbReference type="GO" id="GO:0008360">
    <property type="term" value="P:regulation of cell shape"/>
    <property type="evidence" value="ECO:0007669"/>
    <property type="project" value="UniProtKB-KW"/>
</dbReference>
<protein>
    <recommendedName>
        <fullName evidence="16">UDP-N-acetylenolpyruvoylglucosamine reductase</fullName>
        <ecNumber evidence="16">1.3.1.98</ecNumber>
    </recommendedName>
    <alternativeName>
        <fullName evidence="16">UDP-N-acetylmuramate dehydrogenase</fullName>
    </alternativeName>
</protein>
<dbReference type="InterPro" id="IPR003170">
    <property type="entry name" value="MurB"/>
</dbReference>
<evidence type="ECO:0000259" key="17">
    <source>
        <dbReference type="PROSITE" id="PS51387"/>
    </source>
</evidence>
<evidence type="ECO:0000256" key="12">
    <source>
        <dbReference type="ARBA" id="ARBA00023002"/>
    </source>
</evidence>
<dbReference type="Gene3D" id="3.30.43.10">
    <property type="entry name" value="Uridine Diphospho-n-acetylenolpyruvylglucosamine Reductase, domain 2"/>
    <property type="match status" value="1"/>
</dbReference>
<dbReference type="NCBIfam" id="TIGR00179">
    <property type="entry name" value="murB"/>
    <property type="match status" value="1"/>
</dbReference>
<dbReference type="Gene3D" id="3.90.78.10">
    <property type="entry name" value="UDP-N-acetylenolpyruvoylglucosamine reductase, C-terminal domain"/>
    <property type="match status" value="1"/>
</dbReference>
<keyword evidence="6 16" id="KW-0132">Cell division</keyword>
<dbReference type="OrthoDB" id="9804753at2"/>
<keyword evidence="19" id="KW-1185">Reference proteome</keyword>
<evidence type="ECO:0000256" key="14">
    <source>
        <dbReference type="ARBA" id="ARBA00023316"/>
    </source>
</evidence>
<dbReference type="HAMAP" id="MF_00037">
    <property type="entry name" value="MurB"/>
    <property type="match status" value="1"/>
</dbReference>
<dbReference type="NCBIfam" id="NF010480">
    <property type="entry name" value="PRK13905.1"/>
    <property type="match status" value="1"/>
</dbReference>
<keyword evidence="8 16" id="KW-0274">FAD</keyword>
<evidence type="ECO:0000256" key="13">
    <source>
        <dbReference type="ARBA" id="ARBA00023306"/>
    </source>
</evidence>
<name>A0A2S0KNF6_9FIRM</name>
<accession>A0A2S0KNF6</accession>
<evidence type="ECO:0000256" key="1">
    <source>
        <dbReference type="ARBA" id="ARBA00001974"/>
    </source>
</evidence>
<evidence type="ECO:0000256" key="4">
    <source>
        <dbReference type="ARBA" id="ARBA00004752"/>
    </source>
</evidence>
<dbReference type="InterPro" id="IPR036318">
    <property type="entry name" value="FAD-bd_PCMH-like_sf"/>
</dbReference>
<dbReference type="GO" id="GO:0008762">
    <property type="term" value="F:UDP-N-acetylmuramate dehydrogenase activity"/>
    <property type="evidence" value="ECO:0007669"/>
    <property type="project" value="UniProtKB-UniRule"/>
</dbReference>
<dbReference type="PROSITE" id="PS51387">
    <property type="entry name" value="FAD_PCMH"/>
    <property type="match status" value="1"/>
</dbReference>
<keyword evidence="7 16" id="KW-0285">Flavoprotein</keyword>
<evidence type="ECO:0000256" key="2">
    <source>
        <dbReference type="ARBA" id="ARBA00003921"/>
    </source>
</evidence>
<keyword evidence="14 16" id="KW-0961">Cell wall biogenesis/degradation</keyword>
<keyword evidence="5 16" id="KW-0963">Cytoplasm</keyword>
<evidence type="ECO:0000313" key="19">
    <source>
        <dbReference type="Proteomes" id="UP000237947"/>
    </source>
</evidence>
<keyword evidence="9 16" id="KW-0521">NADP</keyword>
<dbReference type="GO" id="GO:0071555">
    <property type="term" value="P:cell wall organization"/>
    <property type="evidence" value="ECO:0007669"/>
    <property type="project" value="UniProtKB-KW"/>
</dbReference>
<evidence type="ECO:0000256" key="6">
    <source>
        <dbReference type="ARBA" id="ARBA00022618"/>
    </source>
</evidence>
<dbReference type="SUPFAM" id="SSF56194">
    <property type="entry name" value="Uridine diphospho-N-Acetylenolpyruvylglucosamine reductase, MurB, C-terminal domain"/>
    <property type="match status" value="1"/>
</dbReference>
<dbReference type="GO" id="GO:0009252">
    <property type="term" value="P:peptidoglycan biosynthetic process"/>
    <property type="evidence" value="ECO:0007669"/>
    <property type="project" value="UniProtKB-UniRule"/>
</dbReference>
<dbReference type="PANTHER" id="PTHR21071">
    <property type="entry name" value="UDP-N-ACETYLENOLPYRUVOYLGLUCOSAMINE REDUCTASE"/>
    <property type="match status" value="1"/>
</dbReference>
<evidence type="ECO:0000256" key="16">
    <source>
        <dbReference type="HAMAP-Rule" id="MF_00037"/>
    </source>
</evidence>
<dbReference type="GO" id="GO:0051301">
    <property type="term" value="P:cell division"/>
    <property type="evidence" value="ECO:0007669"/>
    <property type="project" value="UniProtKB-KW"/>
</dbReference>
<evidence type="ECO:0000256" key="9">
    <source>
        <dbReference type="ARBA" id="ARBA00022857"/>
    </source>
</evidence>
<keyword evidence="12 16" id="KW-0560">Oxidoreductase</keyword>
<dbReference type="InterPro" id="IPR006094">
    <property type="entry name" value="Oxid_FAD_bind_N"/>
</dbReference>
<dbReference type="AlphaFoldDB" id="A0A2S0KNF6"/>
<feature type="active site" evidence="16">
    <location>
        <position position="223"/>
    </location>
</feature>
<reference evidence="19" key="1">
    <citation type="submission" date="2018-02" db="EMBL/GenBank/DDBJ databases">
        <authorList>
            <person name="Holder M.E."/>
            <person name="Ajami N.J."/>
            <person name="Petrosino J.F."/>
        </authorList>
    </citation>
    <scope>NUCLEOTIDE SEQUENCE [LARGE SCALE GENOMIC DNA]</scope>
    <source>
        <strain evidence="19">CCUG 47711</strain>
    </source>
</reference>
<dbReference type="EC" id="1.3.1.98" evidence="16"/>
<comment type="function">
    <text evidence="2 16">Cell wall formation.</text>
</comment>
<dbReference type="InterPro" id="IPR036635">
    <property type="entry name" value="MurB_C_sf"/>
</dbReference>
<keyword evidence="11 16" id="KW-0573">Peptidoglycan synthesis</keyword>
<dbReference type="SUPFAM" id="SSF56176">
    <property type="entry name" value="FAD-binding/transporter-associated domain-like"/>
    <property type="match status" value="1"/>
</dbReference>
<evidence type="ECO:0000256" key="15">
    <source>
        <dbReference type="ARBA" id="ARBA00048914"/>
    </source>
</evidence>
<dbReference type="InterPro" id="IPR016169">
    <property type="entry name" value="FAD-bd_PCMH_sub2"/>
</dbReference>
<dbReference type="Pfam" id="PF01565">
    <property type="entry name" value="FAD_binding_4"/>
    <property type="match status" value="1"/>
</dbReference>
<keyword evidence="13 16" id="KW-0131">Cell cycle</keyword>
<comment type="cofactor">
    <cofactor evidence="1 16">
        <name>FAD</name>
        <dbReference type="ChEBI" id="CHEBI:57692"/>
    </cofactor>
</comment>
<feature type="domain" description="FAD-binding PCMH-type" evidence="17">
    <location>
        <begin position="46"/>
        <end position="244"/>
    </location>
</feature>
<dbReference type="GO" id="GO:0071949">
    <property type="term" value="F:FAD binding"/>
    <property type="evidence" value="ECO:0007669"/>
    <property type="project" value="InterPro"/>
</dbReference>
<dbReference type="RefSeq" id="WP_106012485.1">
    <property type="nucleotide sequence ID" value="NZ_CP027226.1"/>
</dbReference>
<keyword evidence="10 16" id="KW-0133">Cell shape</keyword>
<evidence type="ECO:0000256" key="3">
    <source>
        <dbReference type="ARBA" id="ARBA00004496"/>
    </source>
</evidence>
<dbReference type="InterPro" id="IPR011601">
    <property type="entry name" value="MurB_C"/>
</dbReference>